<reference evidence="3" key="1">
    <citation type="journal article" date="2019" name="Int. J. Syst. Evol. Microbiol.">
        <title>The Global Catalogue of Microorganisms (GCM) 10K type strain sequencing project: providing services to taxonomists for standard genome sequencing and annotation.</title>
        <authorList>
            <consortium name="The Broad Institute Genomics Platform"/>
            <consortium name="The Broad Institute Genome Sequencing Center for Infectious Disease"/>
            <person name="Wu L."/>
            <person name="Ma J."/>
        </authorList>
    </citation>
    <scope>NUCLEOTIDE SEQUENCE [LARGE SCALE GENOMIC DNA]</scope>
    <source>
        <strain evidence="3">NBRC 108730</strain>
    </source>
</reference>
<dbReference type="Proteomes" id="UP001157017">
    <property type="component" value="Unassembled WGS sequence"/>
</dbReference>
<feature type="compositionally biased region" description="Basic and acidic residues" evidence="1">
    <location>
        <begin position="56"/>
        <end position="69"/>
    </location>
</feature>
<evidence type="ECO:0000313" key="3">
    <source>
        <dbReference type="Proteomes" id="UP001157017"/>
    </source>
</evidence>
<evidence type="ECO:0000313" key="2">
    <source>
        <dbReference type="EMBL" id="GMA86268.1"/>
    </source>
</evidence>
<gene>
    <name evidence="2" type="ORF">GCM10025868_15180</name>
</gene>
<feature type="compositionally biased region" description="Basic and acidic residues" evidence="1">
    <location>
        <begin position="1"/>
        <end position="30"/>
    </location>
</feature>
<evidence type="ECO:0000256" key="1">
    <source>
        <dbReference type="SAM" id="MobiDB-lite"/>
    </source>
</evidence>
<accession>A0ABQ6JFR3</accession>
<comment type="caution">
    <text evidence="2">The sequence shown here is derived from an EMBL/GenBank/DDBJ whole genome shotgun (WGS) entry which is preliminary data.</text>
</comment>
<proteinExistence type="predicted"/>
<protein>
    <submittedName>
        <fullName evidence="2">Uncharacterized protein</fullName>
    </submittedName>
</protein>
<feature type="region of interest" description="Disordered" evidence="1">
    <location>
        <begin position="1"/>
        <end position="85"/>
    </location>
</feature>
<sequence length="85" mass="9074">MRPDRAVQHRAAGDDAADRERRATGGDRLPRPVPTRDATRDAVVHGAAVGGAAGQRVERRAQARRRDSQDLLGVQGVPAQRGEGT</sequence>
<keyword evidence="3" id="KW-1185">Reference proteome</keyword>
<dbReference type="EMBL" id="BSUZ01000001">
    <property type="protein sequence ID" value="GMA86268.1"/>
    <property type="molecule type" value="Genomic_DNA"/>
</dbReference>
<organism evidence="2 3">
    <name type="scientific">Angustibacter aerolatus</name>
    <dbReference type="NCBI Taxonomy" id="1162965"/>
    <lineage>
        <taxon>Bacteria</taxon>
        <taxon>Bacillati</taxon>
        <taxon>Actinomycetota</taxon>
        <taxon>Actinomycetes</taxon>
        <taxon>Kineosporiales</taxon>
        <taxon>Kineosporiaceae</taxon>
    </lineage>
</organism>
<name>A0ABQ6JFR3_9ACTN</name>